<keyword evidence="13" id="KW-1185">Reference proteome</keyword>
<dbReference type="EMBL" id="QGKV02000759">
    <property type="protein sequence ID" value="KAF3563292.1"/>
    <property type="molecule type" value="Genomic_DNA"/>
</dbReference>
<evidence type="ECO:0000256" key="7">
    <source>
        <dbReference type="ARBA" id="ARBA00023242"/>
    </source>
</evidence>
<feature type="domain" description="Homeobox" evidence="11">
    <location>
        <begin position="8"/>
        <end position="73"/>
    </location>
</feature>
<dbReference type="Gene3D" id="1.10.10.60">
    <property type="entry name" value="Homeodomain-like"/>
    <property type="match status" value="1"/>
</dbReference>
<feature type="DNA-binding region" description="Homeobox" evidence="9">
    <location>
        <begin position="10"/>
        <end position="74"/>
    </location>
</feature>
<evidence type="ECO:0000256" key="6">
    <source>
        <dbReference type="ARBA" id="ARBA00023163"/>
    </source>
</evidence>
<proteinExistence type="inferred from homology"/>
<dbReference type="Proteomes" id="UP000266723">
    <property type="component" value="Unassembled WGS sequence"/>
</dbReference>
<dbReference type="CDD" id="cd00086">
    <property type="entry name" value="homeodomain"/>
    <property type="match status" value="1"/>
</dbReference>
<dbReference type="InterPro" id="IPR009057">
    <property type="entry name" value="Homeodomain-like_sf"/>
</dbReference>
<evidence type="ECO:0000256" key="4">
    <source>
        <dbReference type="ARBA" id="ARBA00023125"/>
    </source>
</evidence>
<dbReference type="Pfam" id="PF00046">
    <property type="entry name" value="Homeodomain"/>
    <property type="match status" value="1"/>
</dbReference>
<evidence type="ECO:0000256" key="3">
    <source>
        <dbReference type="ARBA" id="ARBA00023015"/>
    </source>
</evidence>
<evidence type="ECO:0000256" key="8">
    <source>
        <dbReference type="ARBA" id="ARBA00024040"/>
    </source>
</evidence>
<keyword evidence="3" id="KW-0805">Transcription regulation</keyword>
<keyword evidence="7 9" id="KW-0539">Nucleus</keyword>
<comment type="subcellular location">
    <subcellularLocation>
        <location evidence="1 9 10">Nucleus</location>
    </subcellularLocation>
</comment>
<accession>A0ABQ7CTA0</accession>
<dbReference type="InterPro" id="IPR044555">
    <property type="entry name" value="WUSCHEL-like"/>
</dbReference>
<dbReference type="PANTHER" id="PTHR45940:SF6">
    <property type="entry name" value="WUSCHEL-RELATED HOMEOBOX 2"/>
    <property type="match status" value="1"/>
</dbReference>
<evidence type="ECO:0000256" key="1">
    <source>
        <dbReference type="ARBA" id="ARBA00004123"/>
    </source>
</evidence>
<dbReference type="SMART" id="SM00389">
    <property type="entry name" value="HOX"/>
    <property type="match status" value="1"/>
</dbReference>
<evidence type="ECO:0000256" key="5">
    <source>
        <dbReference type="ARBA" id="ARBA00023155"/>
    </source>
</evidence>
<dbReference type="InterPro" id="IPR001356">
    <property type="entry name" value="HD"/>
</dbReference>
<keyword evidence="6" id="KW-0804">Transcription</keyword>
<organism evidence="12 13">
    <name type="scientific">Brassica cretica</name>
    <name type="common">Mustard</name>
    <dbReference type="NCBI Taxonomy" id="69181"/>
    <lineage>
        <taxon>Eukaryota</taxon>
        <taxon>Viridiplantae</taxon>
        <taxon>Streptophyta</taxon>
        <taxon>Embryophyta</taxon>
        <taxon>Tracheophyta</taxon>
        <taxon>Spermatophyta</taxon>
        <taxon>Magnoliopsida</taxon>
        <taxon>eudicotyledons</taxon>
        <taxon>Gunneridae</taxon>
        <taxon>Pentapetalae</taxon>
        <taxon>rosids</taxon>
        <taxon>malvids</taxon>
        <taxon>Brassicales</taxon>
        <taxon>Brassicaceae</taxon>
        <taxon>Brassiceae</taxon>
        <taxon>Brassica</taxon>
    </lineage>
</organism>
<dbReference type="PROSITE" id="PS50071">
    <property type="entry name" value="HOMEOBOX_2"/>
    <property type="match status" value="1"/>
</dbReference>
<dbReference type="SUPFAM" id="SSF46689">
    <property type="entry name" value="Homeodomain-like"/>
    <property type="match status" value="1"/>
</dbReference>
<gene>
    <name evidence="12" type="ORF">DY000_02017926</name>
</gene>
<evidence type="ECO:0000313" key="12">
    <source>
        <dbReference type="EMBL" id="KAF3563292.1"/>
    </source>
</evidence>
<keyword evidence="2" id="KW-0217">Developmental protein</keyword>
<evidence type="ECO:0000256" key="2">
    <source>
        <dbReference type="ARBA" id="ARBA00022473"/>
    </source>
</evidence>
<evidence type="ECO:0000313" key="13">
    <source>
        <dbReference type="Proteomes" id="UP000266723"/>
    </source>
</evidence>
<comment type="similarity">
    <text evidence="8">Belongs to the WUS homeobox family.</text>
</comment>
<dbReference type="PANTHER" id="PTHR45940">
    <property type="entry name" value="WUSCHEL-RELATED HOMEOBOX 1-RELATED"/>
    <property type="match status" value="1"/>
</dbReference>
<sequence>MENEGSAGTGSSPRWNPTKEQITLLENLYKQGIRTPSADQIQQITGRLRAHGHIEGKNVFYWFQNHKARQRQKQKQDRIASFNRLLHKTSRFFHPIPCSNGTSVSSIFGTFTFSKLLIVIFFCCCYEVGCVNPYYLHQVRDHHDQHGSAYRQDLHSSKVMLPIGGYEKRTTTDHKKHVSDITTTTARMSMSSSSLRFDRFALGNHGYFSEGINVNTNGLKTLPLFPLQPLDAANDSGVGNSSFSLLHDSPVTYCGDDGGRGQPFIDFFSSGSSRFDNSGNGL</sequence>
<reference evidence="12 13" key="1">
    <citation type="journal article" date="2020" name="BMC Genomics">
        <title>Intraspecific diversification of the crop wild relative Brassica cretica Lam. using demographic model selection.</title>
        <authorList>
            <person name="Kioukis A."/>
            <person name="Michalopoulou V.A."/>
            <person name="Briers L."/>
            <person name="Pirintsos S."/>
            <person name="Studholme D.J."/>
            <person name="Pavlidis P."/>
            <person name="Sarris P.F."/>
        </authorList>
    </citation>
    <scope>NUCLEOTIDE SEQUENCE [LARGE SCALE GENOMIC DNA]</scope>
    <source>
        <strain evidence="13">cv. PFS-1207/04</strain>
    </source>
</reference>
<keyword evidence="5 9" id="KW-0371">Homeobox</keyword>
<name>A0ABQ7CTA0_BRACR</name>
<evidence type="ECO:0000256" key="10">
    <source>
        <dbReference type="RuleBase" id="RU000682"/>
    </source>
</evidence>
<evidence type="ECO:0000259" key="11">
    <source>
        <dbReference type="PROSITE" id="PS50071"/>
    </source>
</evidence>
<protein>
    <recommendedName>
        <fullName evidence="11">Homeobox domain-containing protein</fullName>
    </recommendedName>
</protein>
<keyword evidence="4 9" id="KW-0238">DNA-binding</keyword>
<evidence type="ECO:0000256" key="9">
    <source>
        <dbReference type="PROSITE-ProRule" id="PRU00108"/>
    </source>
</evidence>
<comment type="caution">
    <text evidence="12">The sequence shown here is derived from an EMBL/GenBank/DDBJ whole genome shotgun (WGS) entry which is preliminary data.</text>
</comment>